<dbReference type="GeneID" id="33321970"/>
<dbReference type="Proteomes" id="UP000250189">
    <property type="component" value="Chromosome"/>
</dbReference>
<organism evidence="2 3">
    <name type="scientific">Thermococcus chitonophagus</name>
    <dbReference type="NCBI Taxonomy" id="54262"/>
    <lineage>
        <taxon>Archaea</taxon>
        <taxon>Methanobacteriati</taxon>
        <taxon>Methanobacteriota</taxon>
        <taxon>Thermococci</taxon>
        <taxon>Thermococcales</taxon>
        <taxon>Thermococcaceae</taxon>
        <taxon>Thermococcus</taxon>
    </lineage>
</organism>
<dbReference type="OrthoDB" id="102454at2157"/>
<proteinExistence type="predicted"/>
<dbReference type="EMBL" id="CP015193">
    <property type="protein sequence ID" value="ASJ16531.1"/>
    <property type="molecule type" value="Genomic_DNA"/>
</dbReference>
<dbReference type="RefSeq" id="WP_068576958.1">
    <property type="nucleotide sequence ID" value="NZ_CP015193.1"/>
</dbReference>
<gene>
    <name evidence="2" type="ORF">A3L04_05300</name>
</gene>
<evidence type="ECO:0000256" key="1">
    <source>
        <dbReference type="SAM" id="Phobius"/>
    </source>
</evidence>
<feature type="transmembrane region" description="Helical" evidence="1">
    <location>
        <begin position="54"/>
        <end position="78"/>
    </location>
</feature>
<dbReference type="AlphaFoldDB" id="A0A2Z2N3W5"/>
<keyword evidence="1" id="KW-1133">Transmembrane helix</keyword>
<sequence length="149" mass="16090">MNPNIKIKILFILSVVLLGTMLAQISVIGLSLLTIAKGIQVPYLLERVSNDEGIIFRATPLLIVLSYLFAAVLARYGILTAIGKAKNPELRVVQVIVLILAISVIVLIFGSIVACGVVCPRLACHGAMESCSWNTGLFYVKYVCRCIVG</sequence>
<keyword evidence="1" id="KW-0472">Membrane</keyword>
<name>A0A2Z2N3W5_9EURY</name>
<keyword evidence="3" id="KW-1185">Reference proteome</keyword>
<evidence type="ECO:0000313" key="3">
    <source>
        <dbReference type="Proteomes" id="UP000250189"/>
    </source>
</evidence>
<feature type="transmembrane region" description="Helical" evidence="1">
    <location>
        <begin position="90"/>
        <end position="114"/>
    </location>
</feature>
<accession>A0A2Z2N3W5</accession>
<protein>
    <submittedName>
        <fullName evidence="2">Uncharacterized protein</fullName>
    </submittedName>
</protein>
<reference evidence="2 3" key="1">
    <citation type="submission" date="2016-04" db="EMBL/GenBank/DDBJ databases">
        <title>Complete genome sequence of Thermococcus chitonophagus type strain GC74.</title>
        <authorList>
            <person name="Oger P.M."/>
        </authorList>
    </citation>
    <scope>NUCLEOTIDE SEQUENCE [LARGE SCALE GENOMIC DNA]</scope>
    <source>
        <strain evidence="2 3">GC74</strain>
    </source>
</reference>
<keyword evidence="1" id="KW-0812">Transmembrane</keyword>
<evidence type="ECO:0000313" key="2">
    <source>
        <dbReference type="EMBL" id="ASJ16531.1"/>
    </source>
</evidence>